<dbReference type="AlphaFoldDB" id="G7E3Q4"/>
<evidence type="ECO:0000313" key="1">
    <source>
        <dbReference type="EMBL" id="GAA97464.1"/>
    </source>
</evidence>
<reference evidence="1 2" key="2">
    <citation type="journal article" date="2012" name="Open Biol.">
        <title>Characteristics of nucleosomes and linker DNA regions on the genome of the basidiomycete Mixia osmundae revealed by mono- and dinucleosome mapping.</title>
        <authorList>
            <person name="Nishida H."/>
            <person name="Kondo S."/>
            <person name="Matsumoto T."/>
            <person name="Suzuki Y."/>
            <person name="Yoshikawa H."/>
            <person name="Taylor T.D."/>
            <person name="Sugiyama J."/>
        </authorList>
    </citation>
    <scope>NUCLEOTIDE SEQUENCE [LARGE SCALE GENOMIC DNA]</scope>
    <source>
        <strain evidence="2">CBS 9802 / IAM 14324 / JCM 22182 / KY 12970</strain>
    </source>
</reference>
<proteinExistence type="predicted"/>
<reference evidence="1 2" key="1">
    <citation type="journal article" date="2011" name="J. Gen. Appl. Microbiol.">
        <title>Draft genome sequencing of the enigmatic basidiomycete Mixia osmundae.</title>
        <authorList>
            <person name="Nishida H."/>
            <person name="Nagatsuka Y."/>
            <person name="Sugiyama J."/>
        </authorList>
    </citation>
    <scope>NUCLEOTIDE SEQUENCE [LARGE SCALE GENOMIC DNA]</scope>
    <source>
        <strain evidence="2">CBS 9802 / IAM 14324 / JCM 22182 / KY 12970</strain>
    </source>
</reference>
<gene>
    <name evidence="1" type="primary">Mo04143</name>
    <name evidence="1" type="ORF">E5Q_04143</name>
</gene>
<name>G7E3Q4_MIXOS</name>
<comment type="caution">
    <text evidence="1">The sequence shown here is derived from an EMBL/GenBank/DDBJ whole genome shotgun (WGS) entry which is preliminary data.</text>
</comment>
<dbReference type="Proteomes" id="UP000009131">
    <property type="component" value="Unassembled WGS sequence"/>
</dbReference>
<dbReference type="EMBL" id="BABT02000122">
    <property type="protein sequence ID" value="GAA97464.1"/>
    <property type="molecule type" value="Genomic_DNA"/>
</dbReference>
<dbReference type="InParanoid" id="G7E3Q4"/>
<keyword evidence="2" id="KW-1185">Reference proteome</keyword>
<protein>
    <submittedName>
        <fullName evidence="1">Uncharacterized protein</fullName>
    </submittedName>
</protein>
<accession>G7E3Q4</accession>
<evidence type="ECO:0000313" key="2">
    <source>
        <dbReference type="Proteomes" id="UP000009131"/>
    </source>
</evidence>
<sequence>MSADTHRRHLQRPTCRLKQPADSVALSPLKASSFVSLSSSIVSPTLSLQDLYTGHARAVRHYRANVGRVRQLRVCQYEPMPAGCATASLELRQACCPARSERADRSFLNCCIHRITTSQPRERASICARRCTIQAAPSQAAGVLPRPFDRHFSFRLFLQSEAP</sequence>
<dbReference type="HOGENOM" id="CLU_1627494_0_0_1"/>
<dbReference type="RefSeq" id="XP_014570531.1">
    <property type="nucleotide sequence ID" value="XM_014715045.1"/>
</dbReference>
<organism evidence="1 2">
    <name type="scientific">Mixia osmundae (strain CBS 9802 / IAM 14324 / JCM 22182 / KY 12970)</name>
    <dbReference type="NCBI Taxonomy" id="764103"/>
    <lineage>
        <taxon>Eukaryota</taxon>
        <taxon>Fungi</taxon>
        <taxon>Dikarya</taxon>
        <taxon>Basidiomycota</taxon>
        <taxon>Pucciniomycotina</taxon>
        <taxon>Mixiomycetes</taxon>
        <taxon>Mixiales</taxon>
        <taxon>Mixiaceae</taxon>
        <taxon>Mixia</taxon>
    </lineage>
</organism>